<evidence type="ECO:0000256" key="4">
    <source>
        <dbReference type="RuleBase" id="RU363097"/>
    </source>
</evidence>
<evidence type="ECO:0000259" key="5">
    <source>
        <dbReference type="Pfam" id="PF03015"/>
    </source>
</evidence>
<name>A0ABQ9IKF6_9NEOP</name>
<keyword evidence="8" id="KW-1185">Reference proteome</keyword>
<dbReference type="PANTHER" id="PTHR11011">
    <property type="entry name" value="MALE STERILITY PROTEIN 2-RELATED"/>
    <property type="match status" value="1"/>
</dbReference>
<keyword evidence="4" id="KW-0812">Transmembrane</keyword>
<sequence length="345" mass="39115">MEAHCVVDSGFACSPPDSSTVGCRRSELPVSVRAQLQTLIFGCISSSNWVQEAGTVVACLTPSWREPLPGWVDNLNGPIGLLVAAGKGVLRSMHCVHKYYAEVIPVDIAVNGLTIIAAKVGTQTHKLTEVPVYNLTATAAKKYTWLDILNMGRHLIYEYPFEMIIWYPDGDIHSSKFVHTFTVFFFQWIPAYLIDFLMVIFFQKPFMMRIQRKINDGLNVLQYFTTRPWVFHSQRYVSLGAEQNAVDKKLFQIDVTQVDVPEYIKSSLLGCRQFCMKEDLSSLPRCRRNLKILYVVDKIWTLLLVIMVLYFVYCFSESAQNLVKTAASYVQHTPVGSTQAENIGE</sequence>
<keyword evidence="2 4" id="KW-0444">Lipid biosynthesis</keyword>
<dbReference type="Pfam" id="PF07993">
    <property type="entry name" value="NAD_binding_4"/>
    <property type="match status" value="1"/>
</dbReference>
<reference evidence="7 8" key="1">
    <citation type="submission" date="2023-02" db="EMBL/GenBank/DDBJ databases">
        <title>LHISI_Scaffold_Assembly.</title>
        <authorList>
            <person name="Stuart O.P."/>
            <person name="Cleave R."/>
            <person name="Magrath M.J.L."/>
            <person name="Mikheyev A.S."/>
        </authorList>
    </citation>
    <scope>NUCLEOTIDE SEQUENCE [LARGE SCALE GENOMIC DNA]</scope>
    <source>
        <strain evidence="7">Daus_M_001</strain>
        <tissue evidence="7">Leg muscle</tissue>
    </source>
</reference>
<evidence type="ECO:0000256" key="2">
    <source>
        <dbReference type="ARBA" id="ARBA00022516"/>
    </source>
</evidence>
<feature type="domain" description="Thioester reductase (TE)" evidence="6">
    <location>
        <begin position="56"/>
        <end position="111"/>
    </location>
</feature>
<dbReference type="Gene3D" id="3.40.50.720">
    <property type="entry name" value="NAD(P)-binding Rossmann-like Domain"/>
    <property type="match status" value="1"/>
</dbReference>
<protein>
    <recommendedName>
        <fullName evidence="4">Fatty acyl-CoA reductase</fullName>
        <ecNumber evidence="4">1.2.1.84</ecNumber>
    </recommendedName>
</protein>
<feature type="transmembrane region" description="Helical" evidence="4">
    <location>
        <begin position="292"/>
        <end position="313"/>
    </location>
</feature>
<organism evidence="7 8">
    <name type="scientific">Dryococelus australis</name>
    <dbReference type="NCBI Taxonomy" id="614101"/>
    <lineage>
        <taxon>Eukaryota</taxon>
        <taxon>Metazoa</taxon>
        <taxon>Ecdysozoa</taxon>
        <taxon>Arthropoda</taxon>
        <taxon>Hexapoda</taxon>
        <taxon>Insecta</taxon>
        <taxon>Pterygota</taxon>
        <taxon>Neoptera</taxon>
        <taxon>Polyneoptera</taxon>
        <taxon>Phasmatodea</taxon>
        <taxon>Verophasmatodea</taxon>
        <taxon>Anareolatae</taxon>
        <taxon>Phasmatidae</taxon>
        <taxon>Eurycanthinae</taxon>
        <taxon>Dryococelus</taxon>
    </lineage>
</organism>
<dbReference type="InterPro" id="IPR026055">
    <property type="entry name" value="FAR"/>
</dbReference>
<keyword evidence="3 4" id="KW-0443">Lipid metabolism</keyword>
<gene>
    <name evidence="7" type="ORF">PR048_002526</name>
</gene>
<keyword evidence="4" id="KW-0472">Membrane</keyword>
<comment type="similarity">
    <text evidence="1 4">Belongs to the fatty acyl-CoA reductase family.</text>
</comment>
<evidence type="ECO:0000256" key="1">
    <source>
        <dbReference type="ARBA" id="ARBA00005928"/>
    </source>
</evidence>
<keyword evidence="4" id="KW-0560">Oxidoreductase</keyword>
<comment type="caution">
    <text evidence="7">The sequence shown here is derived from an EMBL/GenBank/DDBJ whole genome shotgun (WGS) entry which is preliminary data.</text>
</comment>
<dbReference type="PANTHER" id="PTHR11011:SF12">
    <property type="entry name" value="FATTY ACYL-COA REDUCTASE"/>
    <property type="match status" value="1"/>
</dbReference>
<comment type="function">
    <text evidence="4">Catalyzes the reduction of fatty acyl-CoA to fatty alcohols.</text>
</comment>
<evidence type="ECO:0000313" key="8">
    <source>
        <dbReference type="Proteomes" id="UP001159363"/>
    </source>
</evidence>
<accession>A0ABQ9IKF6</accession>
<keyword evidence="4" id="KW-0521">NADP</keyword>
<comment type="catalytic activity">
    <reaction evidence="4">
        <text>a long-chain fatty acyl-CoA + 2 NADPH + 2 H(+) = a long-chain primary fatty alcohol + 2 NADP(+) + CoA</text>
        <dbReference type="Rhea" id="RHEA:52716"/>
        <dbReference type="ChEBI" id="CHEBI:15378"/>
        <dbReference type="ChEBI" id="CHEBI:57287"/>
        <dbReference type="ChEBI" id="CHEBI:57783"/>
        <dbReference type="ChEBI" id="CHEBI:58349"/>
        <dbReference type="ChEBI" id="CHEBI:77396"/>
        <dbReference type="ChEBI" id="CHEBI:83139"/>
        <dbReference type="EC" id="1.2.1.84"/>
    </reaction>
</comment>
<evidence type="ECO:0000313" key="7">
    <source>
        <dbReference type="EMBL" id="KAJ8897180.1"/>
    </source>
</evidence>
<dbReference type="CDD" id="cd09071">
    <property type="entry name" value="FAR_C"/>
    <property type="match status" value="1"/>
</dbReference>
<keyword evidence="4" id="KW-1133">Transmembrane helix</keyword>
<dbReference type="Proteomes" id="UP001159363">
    <property type="component" value="Chromosome 1"/>
</dbReference>
<proteinExistence type="inferred from homology"/>
<evidence type="ECO:0000256" key="3">
    <source>
        <dbReference type="ARBA" id="ARBA00023098"/>
    </source>
</evidence>
<feature type="transmembrane region" description="Helical" evidence="4">
    <location>
        <begin position="181"/>
        <end position="202"/>
    </location>
</feature>
<dbReference type="Pfam" id="PF03015">
    <property type="entry name" value="Sterile"/>
    <property type="match status" value="1"/>
</dbReference>
<dbReference type="InterPro" id="IPR033640">
    <property type="entry name" value="FAR_C"/>
</dbReference>
<dbReference type="EMBL" id="JARBHB010000001">
    <property type="protein sequence ID" value="KAJ8897180.1"/>
    <property type="molecule type" value="Genomic_DNA"/>
</dbReference>
<evidence type="ECO:0000259" key="6">
    <source>
        <dbReference type="Pfam" id="PF07993"/>
    </source>
</evidence>
<dbReference type="InterPro" id="IPR013120">
    <property type="entry name" value="FAR_NAD-bd"/>
</dbReference>
<feature type="domain" description="Fatty acyl-CoA reductase C-terminal" evidence="5">
    <location>
        <begin position="186"/>
        <end position="278"/>
    </location>
</feature>
<dbReference type="EC" id="1.2.1.84" evidence="4"/>